<accession>A0A2N1PLZ9</accession>
<dbReference type="AlphaFoldDB" id="A0A2N1PLZ9"/>
<gene>
    <name evidence="1" type="ORF">CVV64_14615</name>
</gene>
<dbReference type="SUPFAM" id="SSF54001">
    <property type="entry name" value="Cysteine proteinases"/>
    <property type="match status" value="1"/>
</dbReference>
<name>A0A2N1PLZ9_9BACT</name>
<evidence type="ECO:0000313" key="1">
    <source>
        <dbReference type="EMBL" id="PKK89368.1"/>
    </source>
</evidence>
<dbReference type="InterPro" id="IPR038765">
    <property type="entry name" value="Papain-like_cys_pep_sf"/>
</dbReference>
<proteinExistence type="predicted"/>
<reference evidence="1 2" key="1">
    <citation type="journal article" date="2017" name="ISME J.">
        <title>Potential for microbial H2 and metal transformations associated with novel bacteria and archaea in deep terrestrial subsurface sediments.</title>
        <authorList>
            <person name="Hernsdorf A.W."/>
            <person name="Amano Y."/>
            <person name="Miyakawa K."/>
            <person name="Ise K."/>
            <person name="Suzuki Y."/>
            <person name="Anantharaman K."/>
            <person name="Probst A."/>
            <person name="Burstein D."/>
            <person name="Thomas B.C."/>
            <person name="Banfield J.F."/>
        </authorList>
    </citation>
    <scope>NUCLEOTIDE SEQUENCE [LARGE SCALE GENOMIC DNA]</scope>
    <source>
        <strain evidence="1">HGW-Wallbacteria-1</strain>
    </source>
</reference>
<dbReference type="EMBL" id="PGXC01000019">
    <property type="protein sequence ID" value="PKK89368.1"/>
    <property type="molecule type" value="Genomic_DNA"/>
</dbReference>
<comment type="caution">
    <text evidence="1">The sequence shown here is derived from an EMBL/GenBank/DDBJ whole genome shotgun (WGS) entry which is preliminary data.</text>
</comment>
<dbReference type="Proteomes" id="UP000233256">
    <property type="component" value="Unassembled WGS sequence"/>
</dbReference>
<protein>
    <submittedName>
        <fullName evidence="1">Uncharacterized protein</fullName>
    </submittedName>
</protein>
<organism evidence="1 2">
    <name type="scientific">Candidatus Wallbacteria bacterium HGW-Wallbacteria-1</name>
    <dbReference type="NCBI Taxonomy" id="2013854"/>
    <lineage>
        <taxon>Bacteria</taxon>
        <taxon>Candidatus Walliibacteriota</taxon>
    </lineage>
</organism>
<evidence type="ECO:0000313" key="2">
    <source>
        <dbReference type="Proteomes" id="UP000233256"/>
    </source>
</evidence>
<sequence length="255" mass="29627">MFRKLWTDLVFFCGHLHLTDKFPGFAIGEREKFIAFDEITRECIPNIQFGDIGLHRDWGYLDNLVIPGFMKHAWIHTEDGTADPRIVEAVSAGVLHRSSFVPIYSDYAMVLRPKGVTEEQRKGACLKAKQIIGDRYDVNFKFDIEKEIEFYSGKEKDQALNDLNLAAEQLKNYHPAFSCTEVVGYCWWHMRELLRIYRIEHLGKKILIADEYINRSWEIIWASKSCTVKAAQEMGLHEEGVSMIEDYWKTHDVSG</sequence>